<reference evidence="1 2" key="1">
    <citation type="submission" date="2020-03" db="EMBL/GenBank/DDBJ databases">
        <title>Alteromonas ponticola sp. nov., isolated from seawater.</title>
        <authorList>
            <person name="Yoon J.-H."/>
            <person name="Kim Y.-O."/>
        </authorList>
    </citation>
    <scope>NUCLEOTIDE SEQUENCE [LARGE SCALE GENOMIC DNA]</scope>
    <source>
        <strain evidence="1 2">MYP5</strain>
    </source>
</reference>
<dbReference type="Proteomes" id="UP000709336">
    <property type="component" value="Unassembled WGS sequence"/>
</dbReference>
<dbReference type="PIRSF" id="PIRSF009120">
    <property type="entry name" value="UCP009120_prtse"/>
    <property type="match status" value="1"/>
</dbReference>
<gene>
    <name evidence="1" type="ORF">HCJ96_00050</name>
</gene>
<dbReference type="Gene3D" id="3.60.20.10">
    <property type="entry name" value="Glutamine Phosphoribosylpyrophosphate, subunit 1, domain 1"/>
    <property type="match status" value="1"/>
</dbReference>
<dbReference type="InterPro" id="IPR001353">
    <property type="entry name" value="Proteasome_sua/b"/>
</dbReference>
<dbReference type="RefSeq" id="WP_169208997.1">
    <property type="nucleotide sequence ID" value="NZ_JAATNW010000001.1"/>
</dbReference>
<evidence type="ECO:0000313" key="1">
    <source>
        <dbReference type="EMBL" id="NMH58413.1"/>
    </source>
</evidence>
<dbReference type="InterPro" id="IPR029055">
    <property type="entry name" value="Ntn_hydrolases_N"/>
</dbReference>
<proteinExistence type="predicted"/>
<dbReference type="EMBL" id="JAATNW010000001">
    <property type="protein sequence ID" value="NMH58413.1"/>
    <property type="molecule type" value="Genomic_DNA"/>
</dbReference>
<dbReference type="SUPFAM" id="SSF56235">
    <property type="entry name" value="N-terminal nucleophile aminohydrolases (Ntn hydrolases)"/>
    <property type="match status" value="1"/>
</dbReference>
<evidence type="ECO:0000313" key="2">
    <source>
        <dbReference type="Proteomes" id="UP000709336"/>
    </source>
</evidence>
<protein>
    <submittedName>
        <fullName evidence="1">Peptidase</fullName>
    </submittedName>
</protein>
<sequence>MTYCLAIKVNKGLVFASDSRTNAGVDYIATYSKMTRFVWPGERVCVLLTSGSLATSQAVVNAVYRDLENPDAEVNLLRPKHLHELASYIGKLSQKEQLMHAKAMEKSGSSAESSFILGGQIKGQEPEIFMIYPQGNYISASHDTPYLQIGENKYGKPILDRIIQASTTLEDAARCALVSLDSTIRSNISVGPPVELAIYQNNQIDEPFHQTLTLNSPMYKSLQKQWTQGLKRAFNRLPRFEWEKK</sequence>
<organism evidence="1 2">
    <name type="scientific">Alteromonas ponticola</name>
    <dbReference type="NCBI Taxonomy" id="2720613"/>
    <lineage>
        <taxon>Bacteria</taxon>
        <taxon>Pseudomonadati</taxon>
        <taxon>Pseudomonadota</taxon>
        <taxon>Gammaproteobacteria</taxon>
        <taxon>Alteromonadales</taxon>
        <taxon>Alteromonadaceae</taxon>
        <taxon>Alteromonas/Salinimonas group</taxon>
        <taxon>Alteromonas</taxon>
    </lineage>
</organism>
<keyword evidence="2" id="KW-1185">Reference proteome</keyword>
<comment type="caution">
    <text evidence="1">The sequence shown here is derived from an EMBL/GenBank/DDBJ whole genome shotgun (WGS) entry which is preliminary data.</text>
</comment>
<dbReference type="InterPro" id="IPR016545">
    <property type="entry name" value="UCP009120_prtse"/>
</dbReference>
<name>A0ABX1QVX2_9ALTE</name>
<dbReference type="Pfam" id="PF00227">
    <property type="entry name" value="Proteasome"/>
    <property type="match status" value="1"/>
</dbReference>
<accession>A0ABX1QVX2</accession>